<sequence length="61" mass="6983">MEGCFSRGEVVKIRNQVGKNIALGMPRYNSDALLLIKGKNLKKLKLFWAMNMARLHFTVMT</sequence>
<dbReference type="InterPro" id="IPR002478">
    <property type="entry name" value="PUA"/>
</dbReference>
<reference evidence="2 3" key="1">
    <citation type="submission" date="2018-12" db="EMBL/GenBank/DDBJ databases">
        <authorList>
            <consortium name="Pathogen Informatics"/>
        </authorList>
    </citation>
    <scope>NUCLEOTIDE SEQUENCE [LARGE SCALE GENOMIC DNA]</scope>
    <source>
        <strain evidence="2 3">NCTC8284</strain>
    </source>
</reference>
<dbReference type="Pfam" id="PF01472">
    <property type="entry name" value="PUA"/>
    <property type="match status" value="1"/>
</dbReference>
<dbReference type="AlphaFoldDB" id="A0A448MTJ0"/>
<protein>
    <submittedName>
        <fullName evidence="2">Glutamate 5-kinase</fullName>
        <ecNumber evidence="2">2.7.2.11</ecNumber>
    </submittedName>
</protein>
<feature type="domain" description="PUA" evidence="1">
    <location>
        <begin position="2"/>
        <end position="45"/>
    </location>
</feature>
<name>A0A448MTJ0_9PAST</name>
<dbReference type="GO" id="GO:0004349">
    <property type="term" value="F:glutamate 5-kinase activity"/>
    <property type="evidence" value="ECO:0007669"/>
    <property type="project" value="UniProtKB-EC"/>
</dbReference>
<dbReference type="KEGG" id="rpne:NCTC8284_03659"/>
<evidence type="ECO:0000313" key="2">
    <source>
        <dbReference type="EMBL" id="VEH68426.1"/>
    </source>
</evidence>
<organism evidence="2 3">
    <name type="scientific">Rodentibacter pneumotropicus</name>
    <dbReference type="NCBI Taxonomy" id="758"/>
    <lineage>
        <taxon>Bacteria</taxon>
        <taxon>Pseudomonadati</taxon>
        <taxon>Pseudomonadota</taxon>
        <taxon>Gammaproteobacteria</taxon>
        <taxon>Pasteurellales</taxon>
        <taxon>Pasteurellaceae</taxon>
        <taxon>Rodentibacter</taxon>
    </lineage>
</organism>
<keyword evidence="2" id="KW-0808">Transferase</keyword>
<dbReference type="GO" id="GO:0003723">
    <property type="term" value="F:RNA binding"/>
    <property type="evidence" value="ECO:0007669"/>
    <property type="project" value="InterPro"/>
</dbReference>
<dbReference type="Proteomes" id="UP000278733">
    <property type="component" value="Chromosome"/>
</dbReference>
<dbReference type="Gene3D" id="2.30.130.10">
    <property type="entry name" value="PUA domain"/>
    <property type="match status" value="1"/>
</dbReference>
<accession>A0A448MTJ0</accession>
<dbReference type="PROSITE" id="PS50890">
    <property type="entry name" value="PUA"/>
    <property type="match status" value="1"/>
</dbReference>
<evidence type="ECO:0000259" key="1">
    <source>
        <dbReference type="Pfam" id="PF01472"/>
    </source>
</evidence>
<dbReference type="InterPro" id="IPR015947">
    <property type="entry name" value="PUA-like_sf"/>
</dbReference>
<dbReference type="SUPFAM" id="SSF88697">
    <property type="entry name" value="PUA domain-like"/>
    <property type="match status" value="1"/>
</dbReference>
<evidence type="ECO:0000313" key="3">
    <source>
        <dbReference type="Proteomes" id="UP000278733"/>
    </source>
</evidence>
<gene>
    <name evidence="2" type="primary">proB_1</name>
    <name evidence="2" type="ORF">NCTC8284_03659</name>
</gene>
<proteinExistence type="predicted"/>
<dbReference type="EMBL" id="LR134405">
    <property type="protein sequence ID" value="VEH68426.1"/>
    <property type="molecule type" value="Genomic_DNA"/>
</dbReference>
<dbReference type="InterPro" id="IPR036974">
    <property type="entry name" value="PUA_sf"/>
</dbReference>
<dbReference type="EC" id="2.7.2.11" evidence="2"/>
<keyword evidence="2" id="KW-0418">Kinase</keyword>